<name>A0A4U5VV13_COLLU</name>
<dbReference type="AlphaFoldDB" id="A0A4U5VV13"/>
<gene>
    <name evidence="1" type="ORF">D9C73_027417</name>
</gene>
<organism evidence="1 2">
    <name type="scientific">Collichthys lucidus</name>
    <name type="common">Big head croaker</name>
    <name type="synonym">Sciaena lucida</name>
    <dbReference type="NCBI Taxonomy" id="240159"/>
    <lineage>
        <taxon>Eukaryota</taxon>
        <taxon>Metazoa</taxon>
        <taxon>Chordata</taxon>
        <taxon>Craniata</taxon>
        <taxon>Vertebrata</taxon>
        <taxon>Euteleostomi</taxon>
        <taxon>Actinopterygii</taxon>
        <taxon>Neopterygii</taxon>
        <taxon>Teleostei</taxon>
        <taxon>Neoteleostei</taxon>
        <taxon>Acanthomorphata</taxon>
        <taxon>Eupercaria</taxon>
        <taxon>Sciaenidae</taxon>
        <taxon>Collichthys</taxon>
    </lineage>
</organism>
<evidence type="ECO:0000313" key="1">
    <source>
        <dbReference type="EMBL" id="TKS92597.1"/>
    </source>
</evidence>
<reference evidence="1 2" key="1">
    <citation type="submission" date="2019-01" db="EMBL/GenBank/DDBJ databases">
        <title>Genome Assembly of Collichthys lucidus.</title>
        <authorList>
            <person name="Cai M."/>
            <person name="Xiao S."/>
        </authorList>
    </citation>
    <scope>NUCLEOTIDE SEQUENCE [LARGE SCALE GENOMIC DNA]</scope>
    <source>
        <strain evidence="1">JT15FE1705JMU</strain>
        <tissue evidence="1">Muscle</tissue>
    </source>
</reference>
<proteinExistence type="predicted"/>
<sequence length="78" mass="8863">MTCDSGQGVDLWLNTTFFKTKVILILTKYYHADSTKVLESSLWRPFISEQLPFNSEGSRGLGYLSTVLLQGDRSDTER</sequence>
<evidence type="ECO:0000313" key="2">
    <source>
        <dbReference type="Proteomes" id="UP000298787"/>
    </source>
</evidence>
<protein>
    <submittedName>
        <fullName evidence="1">VPS10 domain-containing receptor</fullName>
    </submittedName>
</protein>
<accession>A0A4U5VV13</accession>
<dbReference type="EMBL" id="CM014101">
    <property type="protein sequence ID" value="TKS92597.1"/>
    <property type="molecule type" value="Genomic_DNA"/>
</dbReference>
<keyword evidence="2" id="KW-1185">Reference proteome</keyword>
<dbReference type="Proteomes" id="UP000298787">
    <property type="component" value="Chromosome 24"/>
</dbReference>
<keyword evidence="1" id="KW-0675">Receptor</keyword>